<dbReference type="InterPro" id="IPR011004">
    <property type="entry name" value="Trimer_LpxA-like_sf"/>
</dbReference>
<dbReference type="Pfam" id="PF00132">
    <property type="entry name" value="Hexapep"/>
    <property type="match status" value="1"/>
</dbReference>
<dbReference type="PROSITE" id="PS00101">
    <property type="entry name" value="HEXAPEP_TRANSFERASES"/>
    <property type="match status" value="1"/>
</dbReference>
<protein>
    <submittedName>
        <fullName evidence="4">Acyltransferase</fullName>
    </submittedName>
</protein>
<evidence type="ECO:0000256" key="2">
    <source>
        <dbReference type="ARBA" id="ARBA00022737"/>
    </source>
</evidence>
<dbReference type="InterPro" id="IPR001451">
    <property type="entry name" value="Hexapep"/>
</dbReference>
<keyword evidence="2" id="KW-0677">Repeat</keyword>
<dbReference type="PANTHER" id="PTHR23416">
    <property type="entry name" value="SIALIC ACID SYNTHASE-RELATED"/>
    <property type="match status" value="1"/>
</dbReference>
<evidence type="ECO:0000313" key="5">
    <source>
        <dbReference type="Proteomes" id="UP000291892"/>
    </source>
</evidence>
<keyword evidence="3 4" id="KW-0012">Acyltransferase</keyword>
<gene>
    <name evidence="4" type="ORF">ELG94_04855</name>
</gene>
<sequence length="186" mass="20294">MMAADKASYRNRGGILQRLVSAYKRFRYFSRAGSNLVVKPSAEFRMVKHAVLEVGSNVTIQDYSFFQLTMPEPKVFIGNNTVIGRRNIITAKNRISIGNDVLIGSDVQIIDHGHGMRRDVPIRLQKAEIGFVEIGDDVWIGAGAKILMNVTIGTGAVIGANSVVTADIPDYAIAVGSPAKVVKYRT</sequence>
<reference evidence="4 5" key="1">
    <citation type="submission" date="2019-02" db="EMBL/GenBank/DDBJ databases">
        <title>The genomic architecture of introgression among sibling species of bacteria.</title>
        <authorList>
            <person name="Cavassim M.I.A."/>
            <person name="Moeskjaer S."/>
            <person name="Moslemi C."/>
            <person name="Fields B."/>
            <person name="Bachmann A."/>
            <person name="Vilhjalmsson B."/>
            <person name="Schierup M.H."/>
            <person name="Young J.P.W."/>
            <person name="Andersen S.U."/>
        </authorList>
    </citation>
    <scope>NUCLEOTIDE SEQUENCE [LARGE SCALE GENOMIC DNA]</scope>
    <source>
        <strain evidence="4 5">SM42</strain>
    </source>
</reference>
<comment type="caution">
    <text evidence="4">The sequence shown here is derived from an EMBL/GenBank/DDBJ whole genome shotgun (WGS) entry which is preliminary data.</text>
</comment>
<dbReference type="InterPro" id="IPR018357">
    <property type="entry name" value="Hexapep_transf_CS"/>
</dbReference>
<evidence type="ECO:0000313" key="4">
    <source>
        <dbReference type="EMBL" id="TBF17736.1"/>
    </source>
</evidence>
<dbReference type="SUPFAM" id="SSF51161">
    <property type="entry name" value="Trimeric LpxA-like enzymes"/>
    <property type="match status" value="1"/>
</dbReference>
<dbReference type="GO" id="GO:0016746">
    <property type="term" value="F:acyltransferase activity"/>
    <property type="evidence" value="ECO:0007669"/>
    <property type="project" value="UniProtKB-KW"/>
</dbReference>
<dbReference type="CDD" id="cd04647">
    <property type="entry name" value="LbH_MAT_like"/>
    <property type="match status" value="1"/>
</dbReference>
<dbReference type="Proteomes" id="UP000291892">
    <property type="component" value="Unassembled WGS sequence"/>
</dbReference>
<dbReference type="PANTHER" id="PTHR23416:SF78">
    <property type="entry name" value="LIPOPOLYSACCHARIDE BIOSYNTHESIS O-ACETYL TRANSFERASE WBBJ-RELATED"/>
    <property type="match status" value="1"/>
</dbReference>
<dbReference type="EMBL" id="SIKX01000001">
    <property type="protein sequence ID" value="TBF17736.1"/>
    <property type="molecule type" value="Genomic_DNA"/>
</dbReference>
<keyword evidence="1" id="KW-0808">Transferase</keyword>
<evidence type="ECO:0000256" key="1">
    <source>
        <dbReference type="ARBA" id="ARBA00022679"/>
    </source>
</evidence>
<organism evidence="4 5">
    <name type="scientific">Rhizobium ruizarguesonis</name>
    <dbReference type="NCBI Taxonomy" id="2081791"/>
    <lineage>
        <taxon>Bacteria</taxon>
        <taxon>Pseudomonadati</taxon>
        <taxon>Pseudomonadota</taxon>
        <taxon>Alphaproteobacteria</taxon>
        <taxon>Hyphomicrobiales</taxon>
        <taxon>Rhizobiaceae</taxon>
        <taxon>Rhizobium/Agrobacterium group</taxon>
        <taxon>Rhizobium</taxon>
    </lineage>
</organism>
<name>A0AAE8U1T1_9HYPH</name>
<dbReference type="Gene3D" id="2.160.10.10">
    <property type="entry name" value="Hexapeptide repeat proteins"/>
    <property type="match status" value="1"/>
</dbReference>
<dbReference type="InterPro" id="IPR051159">
    <property type="entry name" value="Hexapeptide_acetyltransf"/>
</dbReference>
<proteinExistence type="predicted"/>
<dbReference type="AlphaFoldDB" id="A0AAE8U1T1"/>
<accession>A0AAE8U1T1</accession>
<evidence type="ECO:0000256" key="3">
    <source>
        <dbReference type="ARBA" id="ARBA00023315"/>
    </source>
</evidence>